<dbReference type="InterPro" id="IPR051618">
    <property type="entry name" value="Actin-binding_LIM"/>
</dbReference>
<feature type="domain" description="LIM zinc-binding" evidence="10">
    <location>
        <begin position="180"/>
        <end position="239"/>
    </location>
</feature>
<evidence type="ECO:0000313" key="13">
    <source>
        <dbReference type="Proteomes" id="UP000700334"/>
    </source>
</evidence>
<dbReference type="CDD" id="cd09328">
    <property type="entry name" value="LIM2_abLIM"/>
    <property type="match status" value="1"/>
</dbReference>
<dbReference type="EMBL" id="JAGFMF010012290">
    <property type="protein sequence ID" value="KAG8504551.1"/>
    <property type="molecule type" value="Genomic_DNA"/>
</dbReference>
<sequence>AQDRLTSNSASSCSTGLFVSWVVPLTVHHGAGDAVPAPSPNVAPATQPTVAGGQRPPAPSIHRCPRDGPRPCPTSAQQLGGLQERVTTPVSLSTSPGREQWAKVPYQQNPYSPRGSSNVIQCYRCGDTCKGEVVRVHNNHFHIRCFTCQVCGCGLAQSGFFFKNQEYICTQDYQQLYGTRCDSCRDFITGEVISALGRTYHPKCFVCSLCRKPFPIGDKVTFSGKECVCQTCSQSMTSTKPIKIRGPSHCAGCKEEIKHGQSLLALDKQWHVSCFKCQTCSVILTGEYISKDGVPYCESDYHSQFGIKCETCDRYISGRVLEAGGKHYHPTCARCVRCHQMFTEGEEMYLTGSEVWHPICKQAARAEKKLKHRRTSETSISPPGSSIGSPNRVICAKVDNEILNYKDLAALPKVKSIYEVQRPDLISYEPHSRYTSDEMLERCGYGEVSCLAPSLGWAEEKRSLQWGDIYENLDLRQRRASSPGYIDSPTYSRQGMSPTFSRSPHHYYRSGDLSTTTKSKTSEDISQASKYSPAYSPDPYYAAESEYWTYHGSPKGRVPHSLHLPLRPENRAWGNGVFTAAPCGRPREGAFRQRAQHSARKCWSQESPPSQALLPLCALSSRQAEWGAYVGADPSCLLAVPRARRFSSGGEEDDFDRSMHKLQSGIGRLILKEEMKARSSSYADPWTPPRSSTSSREALHTAGYDMSLNGSPRSHYLADSDPLISKSASLPAYRRNGLHRTPSADLFHYDSMNAIYPYELLLVTTRGRNRLPKDVDRTRLERHLSQEEFYQVFGMTISEFDRLALWKRNELKKQARLF</sequence>
<dbReference type="GO" id="GO:0051015">
    <property type="term" value="F:actin filament binding"/>
    <property type="evidence" value="ECO:0007669"/>
    <property type="project" value="TreeGrafter"/>
</dbReference>
<accession>A0A8J5ZD39</accession>
<dbReference type="FunFam" id="2.10.110.10:FF:000003">
    <property type="entry name" value="actin-binding LIM protein 1 isoform X1"/>
    <property type="match status" value="1"/>
</dbReference>
<dbReference type="Gene3D" id="2.10.110.10">
    <property type="entry name" value="Cysteine Rich Protein"/>
    <property type="match status" value="4"/>
</dbReference>
<feature type="compositionally biased region" description="Polar residues" evidence="9">
    <location>
        <begin position="74"/>
        <end position="97"/>
    </location>
</feature>
<gene>
    <name evidence="12" type="ORF">J0S82_002771</name>
</gene>
<dbReference type="GO" id="GO:0060271">
    <property type="term" value="P:cilium assembly"/>
    <property type="evidence" value="ECO:0007669"/>
    <property type="project" value="TreeGrafter"/>
</dbReference>
<keyword evidence="7 8" id="KW-0440">LIM domain</keyword>
<dbReference type="FunFam" id="1.10.950.10:FF:000001">
    <property type="entry name" value="actin-binding LIM protein 1 isoform X2"/>
    <property type="match status" value="1"/>
</dbReference>
<dbReference type="FunFam" id="2.10.110.10:FF:000007">
    <property type="entry name" value="actin-binding LIM protein 1 isoform X1"/>
    <property type="match status" value="1"/>
</dbReference>
<feature type="non-terminal residue" evidence="12">
    <location>
        <position position="818"/>
    </location>
</feature>
<feature type="domain" description="LIM zinc-binding" evidence="10">
    <location>
        <begin position="248"/>
        <end position="307"/>
    </location>
</feature>
<dbReference type="SMART" id="SM00153">
    <property type="entry name" value="VHP"/>
    <property type="match status" value="1"/>
</dbReference>
<dbReference type="OrthoDB" id="1746725at2759"/>
<evidence type="ECO:0000256" key="9">
    <source>
        <dbReference type="SAM" id="MobiDB-lite"/>
    </source>
</evidence>
<comment type="caution">
    <text evidence="12">The sequence shown here is derived from an EMBL/GenBank/DDBJ whole genome shotgun (WGS) entry which is preliminary data.</text>
</comment>
<evidence type="ECO:0000256" key="2">
    <source>
        <dbReference type="ARBA" id="ARBA00022490"/>
    </source>
</evidence>
<dbReference type="Proteomes" id="UP000700334">
    <property type="component" value="Unassembled WGS sequence"/>
</dbReference>
<name>A0A8J5ZD39_GALPY</name>
<dbReference type="Pfam" id="PF00412">
    <property type="entry name" value="LIM"/>
    <property type="match status" value="4"/>
</dbReference>
<feature type="region of interest" description="Disordered" evidence="9">
    <location>
        <begin position="484"/>
        <end position="533"/>
    </location>
</feature>
<evidence type="ECO:0000259" key="10">
    <source>
        <dbReference type="PROSITE" id="PS50023"/>
    </source>
</evidence>
<dbReference type="PROSITE" id="PS50023">
    <property type="entry name" value="LIM_DOMAIN_2"/>
    <property type="match status" value="3"/>
</dbReference>
<evidence type="ECO:0000256" key="6">
    <source>
        <dbReference type="ARBA" id="ARBA00022833"/>
    </source>
</evidence>
<dbReference type="CDD" id="cd09327">
    <property type="entry name" value="LIM1_abLIM"/>
    <property type="match status" value="1"/>
</dbReference>
<dbReference type="InterPro" id="IPR032402">
    <property type="entry name" value="AbLIM_anchor"/>
</dbReference>
<dbReference type="FunFam" id="2.10.110.10:FF:000004">
    <property type="entry name" value="actin-binding LIM protein 1 isoform X1"/>
    <property type="match status" value="1"/>
</dbReference>
<dbReference type="SUPFAM" id="SSF47050">
    <property type="entry name" value="VHP, Villin headpiece domain"/>
    <property type="match status" value="1"/>
</dbReference>
<dbReference type="InterPro" id="IPR001781">
    <property type="entry name" value="Znf_LIM"/>
</dbReference>
<evidence type="ECO:0000256" key="4">
    <source>
        <dbReference type="ARBA" id="ARBA00022723"/>
    </source>
</evidence>
<reference evidence="12" key="1">
    <citation type="journal article" date="2021" name="Evol. Appl.">
        <title>The genome of the Pyrenean desman and the effects of bottlenecks and inbreeding on the genomic landscape of an endangered species.</title>
        <authorList>
            <person name="Escoda L."/>
            <person name="Castresana J."/>
        </authorList>
    </citation>
    <scope>NUCLEOTIDE SEQUENCE</scope>
    <source>
        <strain evidence="12">IBE-C5619</strain>
    </source>
</reference>
<dbReference type="GO" id="GO:0005737">
    <property type="term" value="C:cytoplasm"/>
    <property type="evidence" value="ECO:0007669"/>
    <property type="project" value="UniProtKB-SubCell"/>
</dbReference>
<dbReference type="Pfam" id="PF16182">
    <property type="entry name" value="AbLIM_anchor"/>
    <property type="match status" value="2"/>
</dbReference>
<keyword evidence="6 8" id="KW-0862">Zinc</keyword>
<dbReference type="PROSITE" id="PS51089">
    <property type="entry name" value="HP"/>
    <property type="match status" value="1"/>
</dbReference>
<feature type="domain" description="HP" evidence="11">
    <location>
        <begin position="750"/>
        <end position="818"/>
    </location>
</feature>
<dbReference type="CDD" id="cd09330">
    <property type="entry name" value="LIM4_abLIM"/>
    <property type="match status" value="1"/>
</dbReference>
<evidence type="ECO:0000256" key="1">
    <source>
        <dbReference type="ARBA" id="ARBA00004496"/>
    </source>
</evidence>
<evidence type="ECO:0000256" key="3">
    <source>
        <dbReference type="ARBA" id="ARBA00022553"/>
    </source>
</evidence>
<evidence type="ECO:0000256" key="5">
    <source>
        <dbReference type="ARBA" id="ARBA00022737"/>
    </source>
</evidence>
<dbReference type="Gene3D" id="1.10.950.10">
    <property type="entry name" value="Villin headpiece domain"/>
    <property type="match status" value="1"/>
</dbReference>
<dbReference type="GO" id="GO:0001725">
    <property type="term" value="C:stress fiber"/>
    <property type="evidence" value="ECO:0007669"/>
    <property type="project" value="TreeGrafter"/>
</dbReference>
<feature type="compositionally biased region" description="Low complexity" evidence="9">
    <location>
        <begin position="36"/>
        <end position="45"/>
    </location>
</feature>
<dbReference type="SMART" id="SM00132">
    <property type="entry name" value="LIM"/>
    <property type="match status" value="4"/>
</dbReference>
<dbReference type="GO" id="GO:0007010">
    <property type="term" value="P:cytoskeleton organization"/>
    <property type="evidence" value="ECO:0007669"/>
    <property type="project" value="InterPro"/>
</dbReference>
<dbReference type="AlphaFoldDB" id="A0A8J5ZD39"/>
<comment type="subcellular location">
    <subcellularLocation>
        <location evidence="1">Cytoplasm</location>
    </subcellularLocation>
</comment>
<feature type="domain" description="LIM zinc-binding" evidence="10">
    <location>
        <begin position="120"/>
        <end position="179"/>
    </location>
</feature>
<keyword evidence="5" id="KW-0677">Repeat</keyword>
<dbReference type="GO" id="GO:0030032">
    <property type="term" value="P:lamellipodium assembly"/>
    <property type="evidence" value="ECO:0007669"/>
    <property type="project" value="TreeGrafter"/>
</dbReference>
<dbReference type="PANTHER" id="PTHR24213:SF0">
    <property type="entry name" value="ACTIN-BINDING LIM PROTEIN 3"/>
    <property type="match status" value="1"/>
</dbReference>
<organism evidence="12 13">
    <name type="scientific">Galemys pyrenaicus</name>
    <name type="common">Iberian desman</name>
    <name type="synonym">Pyrenean desman</name>
    <dbReference type="NCBI Taxonomy" id="202257"/>
    <lineage>
        <taxon>Eukaryota</taxon>
        <taxon>Metazoa</taxon>
        <taxon>Chordata</taxon>
        <taxon>Craniata</taxon>
        <taxon>Vertebrata</taxon>
        <taxon>Euteleostomi</taxon>
        <taxon>Mammalia</taxon>
        <taxon>Eutheria</taxon>
        <taxon>Laurasiatheria</taxon>
        <taxon>Eulipotyphla</taxon>
        <taxon>Talpidae</taxon>
        <taxon>Galemys</taxon>
    </lineage>
</organism>
<protein>
    <submittedName>
        <fullName evidence="12">Actin-binding LIM protein 3</fullName>
    </submittedName>
</protein>
<evidence type="ECO:0000259" key="11">
    <source>
        <dbReference type="PROSITE" id="PS51089"/>
    </source>
</evidence>
<keyword evidence="4 8" id="KW-0479">Metal-binding</keyword>
<evidence type="ECO:0000313" key="12">
    <source>
        <dbReference type="EMBL" id="KAG8504551.1"/>
    </source>
</evidence>
<dbReference type="Pfam" id="PF02209">
    <property type="entry name" value="VHP"/>
    <property type="match status" value="1"/>
</dbReference>
<proteinExistence type="predicted"/>
<feature type="compositionally biased region" description="Polar residues" evidence="9">
    <location>
        <begin position="512"/>
        <end position="527"/>
    </location>
</feature>
<evidence type="ECO:0000256" key="7">
    <source>
        <dbReference type="ARBA" id="ARBA00023038"/>
    </source>
</evidence>
<evidence type="ECO:0000256" key="8">
    <source>
        <dbReference type="PROSITE-ProRule" id="PRU00125"/>
    </source>
</evidence>
<dbReference type="PANTHER" id="PTHR24213">
    <property type="entry name" value="ACTIN-BINDING LIM PROTEIN"/>
    <property type="match status" value="1"/>
</dbReference>
<dbReference type="PROSITE" id="PS00478">
    <property type="entry name" value="LIM_DOMAIN_1"/>
    <property type="match status" value="2"/>
</dbReference>
<dbReference type="InterPro" id="IPR003128">
    <property type="entry name" value="Villin_headpiece"/>
</dbReference>
<feature type="region of interest" description="Disordered" evidence="9">
    <location>
        <begin position="36"/>
        <end position="99"/>
    </location>
</feature>
<keyword evidence="2" id="KW-0963">Cytoplasm</keyword>
<dbReference type="FunFam" id="2.10.110.10:FF:000024">
    <property type="entry name" value="actin-binding LIM protein 1 isoform X1"/>
    <property type="match status" value="1"/>
</dbReference>
<dbReference type="SUPFAM" id="SSF57716">
    <property type="entry name" value="Glucocorticoid receptor-like (DNA-binding domain)"/>
    <property type="match status" value="6"/>
</dbReference>
<keyword evidence="3" id="KW-0597">Phosphoprotein</keyword>
<keyword evidence="13" id="KW-1185">Reference proteome</keyword>
<dbReference type="InterPro" id="IPR036886">
    <property type="entry name" value="Villin_headpiece_dom_sf"/>
</dbReference>
<feature type="compositionally biased region" description="Polar residues" evidence="9">
    <location>
        <begin position="489"/>
        <end position="502"/>
    </location>
</feature>
<dbReference type="GO" id="GO:0046872">
    <property type="term" value="F:metal ion binding"/>
    <property type="evidence" value="ECO:0007669"/>
    <property type="project" value="UniProtKB-KW"/>
</dbReference>
<dbReference type="CDD" id="cd09329">
    <property type="entry name" value="LIM3_abLIM"/>
    <property type="match status" value="1"/>
</dbReference>